<dbReference type="EMBL" id="BSDT01000001">
    <property type="protein sequence ID" value="GLI44780.1"/>
    <property type="molecule type" value="Genomic_DNA"/>
</dbReference>
<keyword evidence="4" id="KW-0460">Magnesium</keyword>
<evidence type="ECO:0000313" key="6">
    <source>
        <dbReference type="EMBL" id="GLI44780.1"/>
    </source>
</evidence>
<evidence type="ECO:0000256" key="3">
    <source>
        <dbReference type="ARBA" id="ARBA00022801"/>
    </source>
</evidence>
<dbReference type="InterPro" id="IPR029060">
    <property type="entry name" value="PIN-like_dom_sf"/>
</dbReference>
<dbReference type="Pfam" id="PF01850">
    <property type="entry name" value="PIN"/>
    <property type="match status" value="1"/>
</dbReference>
<gene>
    <name evidence="6" type="ORF">GALLR39Z86_46300</name>
</gene>
<dbReference type="Proteomes" id="UP001144313">
    <property type="component" value="Unassembled WGS sequence"/>
</dbReference>
<dbReference type="Gene3D" id="3.40.50.1010">
    <property type="entry name" value="5'-nuclease"/>
    <property type="match status" value="1"/>
</dbReference>
<dbReference type="GO" id="GO:0004518">
    <property type="term" value="F:nuclease activity"/>
    <property type="evidence" value="ECO:0007669"/>
    <property type="project" value="UniProtKB-KW"/>
</dbReference>
<evidence type="ECO:0000256" key="4">
    <source>
        <dbReference type="ARBA" id="ARBA00022842"/>
    </source>
</evidence>
<dbReference type="GO" id="GO:0016787">
    <property type="term" value="F:hydrolase activity"/>
    <property type="evidence" value="ECO:0007669"/>
    <property type="project" value="UniProtKB-KW"/>
</dbReference>
<keyword evidence="3" id="KW-0378">Hydrolase</keyword>
<reference evidence="6" key="1">
    <citation type="submission" date="2022-12" db="EMBL/GenBank/DDBJ databases">
        <title>Reference genome sequencing for broad-spectrum identification of bacterial and archaeal isolates by mass spectrometry.</title>
        <authorList>
            <person name="Sekiguchi Y."/>
            <person name="Tourlousse D.M."/>
        </authorList>
    </citation>
    <scope>NUCLEOTIDE SEQUENCE</scope>
    <source>
        <strain evidence="6">LLR39Z86</strain>
    </source>
</reference>
<feature type="domain" description="PIN" evidence="5">
    <location>
        <begin position="3"/>
        <end position="138"/>
    </location>
</feature>
<evidence type="ECO:0000259" key="5">
    <source>
        <dbReference type="Pfam" id="PF01850"/>
    </source>
</evidence>
<keyword evidence="2" id="KW-0479">Metal-binding</keyword>
<evidence type="ECO:0000313" key="7">
    <source>
        <dbReference type="Proteomes" id="UP001144313"/>
    </source>
</evidence>
<dbReference type="CDD" id="cd09874">
    <property type="entry name" value="PIN_MT3492-like"/>
    <property type="match status" value="1"/>
</dbReference>
<keyword evidence="7" id="KW-1185">Reference proteome</keyword>
<sequence>MIVYADSSVLARSYLPDERGHAEALKLLRDPEILVVTGSWTRIEVAGALVRTARAKRRDKDALLDIWRADTGPDGPITVISAPQDQVEGEAFEIVATHGIRAMDAWHIATATLLLPDLAAGEPYAFASRDKEQAAVAELRGFTLV</sequence>
<dbReference type="AlphaFoldDB" id="A0A9W6GB54"/>
<dbReference type="GO" id="GO:0046872">
    <property type="term" value="F:metal ion binding"/>
    <property type="evidence" value="ECO:0007669"/>
    <property type="project" value="UniProtKB-KW"/>
</dbReference>
<organism evidence="6 7">
    <name type="scientific">Glycomyces algeriensis</name>
    <dbReference type="NCBI Taxonomy" id="256037"/>
    <lineage>
        <taxon>Bacteria</taxon>
        <taxon>Bacillati</taxon>
        <taxon>Actinomycetota</taxon>
        <taxon>Actinomycetes</taxon>
        <taxon>Glycomycetales</taxon>
        <taxon>Glycomycetaceae</taxon>
        <taxon>Glycomyces</taxon>
    </lineage>
</organism>
<dbReference type="SUPFAM" id="SSF88723">
    <property type="entry name" value="PIN domain-like"/>
    <property type="match status" value="1"/>
</dbReference>
<dbReference type="RefSeq" id="WP_270115508.1">
    <property type="nucleotide sequence ID" value="NZ_BAAAOL010000001.1"/>
</dbReference>
<name>A0A9W6GB54_9ACTN</name>
<proteinExistence type="predicted"/>
<evidence type="ECO:0000256" key="1">
    <source>
        <dbReference type="ARBA" id="ARBA00022722"/>
    </source>
</evidence>
<keyword evidence="1" id="KW-0540">Nuclease</keyword>
<protein>
    <recommendedName>
        <fullName evidence="5">PIN domain-containing protein</fullName>
    </recommendedName>
</protein>
<accession>A0A9W6GB54</accession>
<evidence type="ECO:0000256" key="2">
    <source>
        <dbReference type="ARBA" id="ARBA00022723"/>
    </source>
</evidence>
<dbReference type="InterPro" id="IPR002716">
    <property type="entry name" value="PIN_dom"/>
</dbReference>
<comment type="caution">
    <text evidence="6">The sequence shown here is derived from an EMBL/GenBank/DDBJ whole genome shotgun (WGS) entry which is preliminary data.</text>
</comment>